<dbReference type="InterPro" id="IPR036237">
    <property type="entry name" value="Xyl_isomerase-like_sf"/>
</dbReference>
<gene>
    <name evidence="2" type="ORF">UFOPK2292_00227</name>
</gene>
<dbReference type="InterPro" id="IPR050312">
    <property type="entry name" value="IolE/XylAMocC-like"/>
</dbReference>
<dbReference type="AlphaFoldDB" id="A0A6J6LFJ1"/>
<dbReference type="EMBL" id="CAEZWU010000020">
    <property type="protein sequence ID" value="CAB4660436.1"/>
    <property type="molecule type" value="Genomic_DNA"/>
</dbReference>
<dbReference type="PANTHER" id="PTHR12110:SF53">
    <property type="entry name" value="BLR5974 PROTEIN"/>
    <property type="match status" value="1"/>
</dbReference>
<reference evidence="2" key="1">
    <citation type="submission" date="2020-05" db="EMBL/GenBank/DDBJ databases">
        <authorList>
            <person name="Chiriac C."/>
            <person name="Salcher M."/>
            <person name="Ghai R."/>
            <person name="Kavagutti S V."/>
        </authorList>
    </citation>
    <scope>NUCLEOTIDE SEQUENCE</scope>
</reference>
<dbReference type="Pfam" id="PF01261">
    <property type="entry name" value="AP_endonuc_2"/>
    <property type="match status" value="1"/>
</dbReference>
<organism evidence="2">
    <name type="scientific">freshwater metagenome</name>
    <dbReference type="NCBI Taxonomy" id="449393"/>
    <lineage>
        <taxon>unclassified sequences</taxon>
        <taxon>metagenomes</taxon>
        <taxon>ecological metagenomes</taxon>
    </lineage>
</organism>
<accession>A0A6J6LFJ1</accession>
<feature type="domain" description="Xylose isomerase-like TIM barrel" evidence="1">
    <location>
        <begin position="44"/>
        <end position="282"/>
    </location>
</feature>
<dbReference type="SUPFAM" id="SSF51658">
    <property type="entry name" value="Xylose isomerase-like"/>
    <property type="match status" value="1"/>
</dbReference>
<sequence length="293" mass="32607">MIGSNTSDILPLSAKKIGVMQGRLLPKYKGRYQAHPIGYWKDEFEIAASLGLDLIEFILDYNDCEDNPLMTVSGCKEIEEISNQSGVHVKTVCADYFMDAPLHSDDLNVATLSAAVLRQLILHSQNIGITDIIIPLVDQSSVATLESQDRFINALTPFLIDLEEQDINLNLETDLGPSEFKHLLAQIDSKRVTVNYDTGNSAGMGYDPEQEFAAYGDRITDIHIKDRLKDGFSVCLGQGSANFSKILKCVQNYGYTGPFIMQAFRDDEGLEIFNTQLTWLRSLINSIDEKNGV</sequence>
<dbReference type="PANTHER" id="PTHR12110">
    <property type="entry name" value="HYDROXYPYRUVATE ISOMERASE"/>
    <property type="match status" value="1"/>
</dbReference>
<dbReference type="InterPro" id="IPR013022">
    <property type="entry name" value="Xyl_isomerase-like_TIM-brl"/>
</dbReference>
<dbReference type="Gene3D" id="3.20.20.150">
    <property type="entry name" value="Divalent-metal-dependent TIM barrel enzymes"/>
    <property type="match status" value="1"/>
</dbReference>
<name>A0A6J6LFJ1_9ZZZZ</name>
<evidence type="ECO:0000259" key="1">
    <source>
        <dbReference type="Pfam" id="PF01261"/>
    </source>
</evidence>
<protein>
    <submittedName>
        <fullName evidence="2">Unannotated protein</fullName>
    </submittedName>
</protein>
<proteinExistence type="predicted"/>
<evidence type="ECO:0000313" key="2">
    <source>
        <dbReference type="EMBL" id="CAB4660436.1"/>
    </source>
</evidence>